<proteinExistence type="inferred from homology"/>
<evidence type="ECO:0000313" key="6">
    <source>
        <dbReference type="Proteomes" id="UP001596391"/>
    </source>
</evidence>
<dbReference type="PANTHER" id="PTHR31339">
    <property type="entry name" value="PECTIN LYASE-RELATED"/>
    <property type="match status" value="1"/>
</dbReference>
<accession>A0ABW1ZAL0</accession>
<evidence type="ECO:0000256" key="2">
    <source>
        <dbReference type="ARBA" id="ARBA00022801"/>
    </source>
</evidence>
<evidence type="ECO:0000256" key="4">
    <source>
        <dbReference type="RuleBase" id="RU361169"/>
    </source>
</evidence>
<protein>
    <submittedName>
        <fullName evidence="5">Glycoside hydrolase family 28 protein</fullName>
        <ecNumber evidence="5">3.2.1.-</ecNumber>
    </submittedName>
</protein>
<dbReference type="InterPro" id="IPR006626">
    <property type="entry name" value="PbH1"/>
</dbReference>
<dbReference type="EC" id="3.2.1.-" evidence="5"/>
<comment type="caution">
    <text evidence="5">The sequence shown here is derived from an EMBL/GenBank/DDBJ whole genome shotgun (WGS) entry which is preliminary data.</text>
</comment>
<reference evidence="6" key="1">
    <citation type="journal article" date="2019" name="Int. J. Syst. Evol. Microbiol.">
        <title>The Global Catalogue of Microorganisms (GCM) 10K type strain sequencing project: providing services to taxonomists for standard genome sequencing and annotation.</title>
        <authorList>
            <consortium name="The Broad Institute Genomics Platform"/>
            <consortium name="The Broad Institute Genome Sequencing Center for Infectious Disease"/>
            <person name="Wu L."/>
            <person name="Ma J."/>
        </authorList>
    </citation>
    <scope>NUCLEOTIDE SEQUENCE [LARGE SCALE GENOMIC DNA]</scope>
    <source>
        <strain evidence="6">CGMCC 1.16026</strain>
    </source>
</reference>
<evidence type="ECO:0000313" key="5">
    <source>
        <dbReference type="EMBL" id="MFC6646514.1"/>
    </source>
</evidence>
<dbReference type="EMBL" id="JBHSWI010000001">
    <property type="protein sequence ID" value="MFC6646514.1"/>
    <property type="molecule type" value="Genomic_DNA"/>
</dbReference>
<keyword evidence="6" id="KW-1185">Reference proteome</keyword>
<dbReference type="Pfam" id="PF00295">
    <property type="entry name" value="Glyco_hydro_28"/>
    <property type="match status" value="1"/>
</dbReference>
<dbReference type="SMART" id="SM00710">
    <property type="entry name" value="PbH1"/>
    <property type="match status" value="3"/>
</dbReference>
<dbReference type="InterPro" id="IPR051801">
    <property type="entry name" value="GH28_Enzymes"/>
</dbReference>
<keyword evidence="3 4" id="KW-0326">Glycosidase</keyword>
<name>A0ABW1ZAL0_9BACT</name>
<dbReference type="Gene3D" id="2.160.20.10">
    <property type="entry name" value="Single-stranded right-handed beta-helix, Pectin lyase-like"/>
    <property type="match status" value="1"/>
</dbReference>
<dbReference type="InterPro" id="IPR011050">
    <property type="entry name" value="Pectin_lyase_fold/virulence"/>
</dbReference>
<keyword evidence="2 4" id="KW-0378">Hydrolase</keyword>
<dbReference type="Proteomes" id="UP001596391">
    <property type="component" value="Unassembled WGS sequence"/>
</dbReference>
<dbReference type="GO" id="GO:0016798">
    <property type="term" value="F:hydrolase activity, acting on glycosyl bonds"/>
    <property type="evidence" value="ECO:0007669"/>
    <property type="project" value="UniProtKB-KW"/>
</dbReference>
<dbReference type="RefSeq" id="WP_263370174.1">
    <property type="nucleotide sequence ID" value="NZ_JAGSYD010000001.1"/>
</dbReference>
<sequence length="541" mass="57909">MNRRKFLGVVPGALALHTLPAPLLWAETKTARVMSVRANGAKGTGTDLDTDALQKAIDECAAMGGGIVRVEAGTYLTGPLRLRSHVTLQLDKGATILGLPSAGKDANAPGSMSPLISAYRANNISIVGQGTINGNGKTYWVRRTDRHPVTPDREWRDVTQFNYNALPHPGQMVNLTDCRNVLVSGVTLTQSTAWTLRLFQCDGVKVQGITIDNPRYGLNTDGIDIHCTSNVLVEDCHITTGDDGVCLKSEGHPEEIRPVRNIIVRRCVIDTPCNALKIGTGTQGLFENISFSDCNVFSHYPYIGDRMLAAVALEIVDGGAIRGVSVKNITADKVRSPIFIRLGNRGTGQTKKVPGSVKDVVIANFKATNASVTSSITGLVGTKVENVRLENIDISTDEAGTAEWASRTIPEADHEYPESTVFGRLPASGFYCRHVKGLVFDNVRVTSLVPDFRPTLVCDDVSELTVSKLDVSKPQAEVPAVVLTEVRSATLKDCIAPKDSDVYLRVTGSGSSGIALQHSDMRGAKKPVDAAAGVVTVQAQA</sequence>
<comment type="similarity">
    <text evidence="1 4">Belongs to the glycosyl hydrolase 28 family.</text>
</comment>
<dbReference type="SUPFAM" id="SSF51126">
    <property type="entry name" value="Pectin lyase-like"/>
    <property type="match status" value="1"/>
</dbReference>
<evidence type="ECO:0000256" key="3">
    <source>
        <dbReference type="ARBA" id="ARBA00023295"/>
    </source>
</evidence>
<dbReference type="InterPro" id="IPR012334">
    <property type="entry name" value="Pectin_lyas_fold"/>
</dbReference>
<dbReference type="InterPro" id="IPR000743">
    <property type="entry name" value="Glyco_hydro_28"/>
</dbReference>
<dbReference type="PANTHER" id="PTHR31339:SF9">
    <property type="entry name" value="PLASMIN AND FIBRONECTIN-BINDING PROTEIN A"/>
    <property type="match status" value="1"/>
</dbReference>
<gene>
    <name evidence="5" type="ORF">ACFQBQ_13135</name>
</gene>
<evidence type="ECO:0000256" key="1">
    <source>
        <dbReference type="ARBA" id="ARBA00008834"/>
    </source>
</evidence>
<organism evidence="5 6">
    <name type="scientific">Granulicella cerasi</name>
    <dbReference type="NCBI Taxonomy" id="741063"/>
    <lineage>
        <taxon>Bacteria</taxon>
        <taxon>Pseudomonadati</taxon>
        <taxon>Acidobacteriota</taxon>
        <taxon>Terriglobia</taxon>
        <taxon>Terriglobales</taxon>
        <taxon>Acidobacteriaceae</taxon>
        <taxon>Granulicella</taxon>
    </lineage>
</organism>